<comment type="caution">
    <text evidence="4">The sequence shown here is derived from an EMBL/GenBank/DDBJ whole genome shotgun (WGS) entry which is preliminary data.</text>
</comment>
<dbReference type="PANTHER" id="PTHR10625">
    <property type="entry name" value="HISTONE DEACETYLASE HDAC1-RELATED"/>
    <property type="match status" value="1"/>
</dbReference>
<dbReference type="RefSeq" id="WP_335736480.1">
    <property type="nucleotide sequence ID" value="NZ_JALAAR010000010.1"/>
</dbReference>
<name>A0ABU8C7Z4_9GAMM</name>
<sequence length="316" mass="35299">MADFALPDLPAMVYHPCYSELALPERHRYPIDKYRQLFQRLLQLRIPAQHFTTPAAITPDELCAVHCRRYIQSLSDGSIDSRAMRRIGFPWSAQLYQRSLYSVGGTVLTAQLALQHGIALHLSGGYHHAFYAEGSGFCLFNDLVVAAKTMLQQGVDKILLIDLDVHQGDGSALLLADEPRIISCSLHCEKNFPYRKQRSDWDIGLAKNCHDAEYLQAVEQSLSTLLLWHKPDLVLYDAGVDIHRDDELGLLDISTTALYQRDLLVLQHCASQNTPVAAVIGGGYQRNIAALVQLHMQLFKAAFSLCGSHFAGKIET</sequence>
<evidence type="ECO:0000259" key="3">
    <source>
        <dbReference type="Pfam" id="PF00850"/>
    </source>
</evidence>
<evidence type="ECO:0000256" key="1">
    <source>
        <dbReference type="ARBA" id="ARBA00005947"/>
    </source>
</evidence>
<reference evidence="4 5" key="1">
    <citation type="journal article" date="2023" name="Ecotoxicol. Environ. Saf.">
        <title>Mercury remediation potential of mercury-resistant strain Rheinheimera metallidurans sp. nov. isolated from a municipal waste dumping site.</title>
        <authorList>
            <person name="Yadav V."/>
            <person name="Manjhi A."/>
            <person name="Vadakedath N."/>
        </authorList>
    </citation>
    <scope>NUCLEOTIDE SEQUENCE [LARGE SCALE GENOMIC DNA]</scope>
    <source>
        <strain evidence="4 5">E-49</strain>
    </source>
</reference>
<feature type="domain" description="Histone deacetylase" evidence="3">
    <location>
        <begin position="31"/>
        <end position="290"/>
    </location>
</feature>
<organism evidence="4 5">
    <name type="scientific">Rheinheimera muenzenbergensis</name>
    <dbReference type="NCBI Taxonomy" id="1193628"/>
    <lineage>
        <taxon>Bacteria</taxon>
        <taxon>Pseudomonadati</taxon>
        <taxon>Pseudomonadota</taxon>
        <taxon>Gammaproteobacteria</taxon>
        <taxon>Chromatiales</taxon>
        <taxon>Chromatiaceae</taxon>
        <taxon>Rheinheimera</taxon>
    </lineage>
</organism>
<dbReference type="PRINTS" id="PR01270">
    <property type="entry name" value="HDASUPER"/>
</dbReference>
<dbReference type="CDD" id="cd09993">
    <property type="entry name" value="HDAC_classIV"/>
    <property type="match status" value="1"/>
</dbReference>
<dbReference type="Pfam" id="PF00850">
    <property type="entry name" value="Hist_deacetyl"/>
    <property type="match status" value="1"/>
</dbReference>
<dbReference type="InterPro" id="IPR000286">
    <property type="entry name" value="HDACs"/>
</dbReference>
<accession>A0ABU8C7Z4</accession>
<dbReference type="SUPFAM" id="SSF52768">
    <property type="entry name" value="Arginase/deacetylase"/>
    <property type="match status" value="1"/>
</dbReference>
<evidence type="ECO:0000313" key="4">
    <source>
        <dbReference type="EMBL" id="MEH8018072.1"/>
    </source>
</evidence>
<dbReference type="Gene3D" id="3.40.800.20">
    <property type="entry name" value="Histone deacetylase domain"/>
    <property type="match status" value="1"/>
</dbReference>
<keyword evidence="5" id="KW-1185">Reference proteome</keyword>
<dbReference type="InterPro" id="IPR023696">
    <property type="entry name" value="Ureohydrolase_dom_sf"/>
</dbReference>
<keyword evidence="2" id="KW-0378">Hydrolase</keyword>
<dbReference type="Proteomes" id="UP001375382">
    <property type="component" value="Unassembled WGS sequence"/>
</dbReference>
<dbReference type="InterPro" id="IPR044150">
    <property type="entry name" value="HDAC_classIV"/>
</dbReference>
<evidence type="ECO:0000256" key="2">
    <source>
        <dbReference type="ARBA" id="ARBA00022801"/>
    </source>
</evidence>
<dbReference type="InterPro" id="IPR023801">
    <property type="entry name" value="His_deacetylse_dom"/>
</dbReference>
<protein>
    <submittedName>
        <fullName evidence="4">Histone deacetylase</fullName>
    </submittedName>
</protein>
<proteinExistence type="inferred from homology"/>
<gene>
    <name evidence="4" type="ORF">MN202_12570</name>
</gene>
<evidence type="ECO:0000313" key="5">
    <source>
        <dbReference type="Proteomes" id="UP001375382"/>
    </source>
</evidence>
<dbReference type="InterPro" id="IPR037138">
    <property type="entry name" value="His_deacetylse_dom_sf"/>
</dbReference>
<dbReference type="EMBL" id="JALAAR010000010">
    <property type="protein sequence ID" value="MEH8018072.1"/>
    <property type="molecule type" value="Genomic_DNA"/>
</dbReference>
<comment type="similarity">
    <text evidence="1">Belongs to the histone deacetylase family.</text>
</comment>
<dbReference type="PANTHER" id="PTHR10625:SF19">
    <property type="entry name" value="HISTONE DEACETYLASE 12"/>
    <property type="match status" value="1"/>
</dbReference>